<dbReference type="InterPro" id="IPR002656">
    <property type="entry name" value="Acyl_transf_3_dom"/>
</dbReference>
<proteinExistence type="predicted"/>
<feature type="transmembrane region" description="Helical" evidence="1">
    <location>
        <begin position="196"/>
        <end position="214"/>
    </location>
</feature>
<dbReference type="Pfam" id="PF01757">
    <property type="entry name" value="Acyl_transf_3"/>
    <property type="match status" value="1"/>
</dbReference>
<feature type="transmembrane region" description="Helical" evidence="1">
    <location>
        <begin position="21"/>
        <end position="40"/>
    </location>
</feature>
<dbReference type="AlphaFoldDB" id="A0AAJ4MP38"/>
<dbReference type="InterPro" id="IPR050879">
    <property type="entry name" value="Acyltransferase_3"/>
</dbReference>
<feature type="transmembrane region" description="Helical" evidence="1">
    <location>
        <begin position="221"/>
        <end position="240"/>
    </location>
</feature>
<dbReference type="GO" id="GO:0016747">
    <property type="term" value="F:acyltransferase activity, transferring groups other than amino-acyl groups"/>
    <property type="evidence" value="ECO:0007669"/>
    <property type="project" value="InterPro"/>
</dbReference>
<dbReference type="PANTHER" id="PTHR23028">
    <property type="entry name" value="ACETYLTRANSFERASE"/>
    <property type="match status" value="1"/>
</dbReference>
<accession>A0AAJ4MP38</accession>
<sequence length="361" mass="39858">MIGAGMKSGHFSGRIVSLDGLRGLAAMLVAVYHLPVIFGFKITHAYLAVDFFFILSGWVMAHSYEERIRLGMPFSDFLYNRFARLYPLYAVALLAALAVTLVKIRIGATSANIACFVPNALMLPCLQDDGPTFPLNGPSWSIFVEVSINLIWFFVVRMGMHGLRWKLALHLCSALLLWGFAVWMNRYLTGYESDDVHEGLLRGLLGFTGGLLLFQCRMHTWILAYFAALALGVFTAFYAAGDAGDVIPLGLVVMGVLPATVWLAARLRPAILEGQAAAFLGDCSYAIYLLHVPLAMLLQKPLRLMLPGTGIADYMMKAVIFTAILLVVSGISYRLLEVPARRWLLLRLKRDLREPAVGSLP</sequence>
<evidence type="ECO:0000256" key="1">
    <source>
        <dbReference type="SAM" id="Phobius"/>
    </source>
</evidence>
<evidence type="ECO:0000259" key="2">
    <source>
        <dbReference type="Pfam" id="PF01757"/>
    </source>
</evidence>
<feature type="transmembrane region" description="Helical" evidence="1">
    <location>
        <begin position="46"/>
        <end position="64"/>
    </location>
</feature>
<protein>
    <submittedName>
        <fullName evidence="3">Acyltransferase</fullName>
    </submittedName>
</protein>
<organism evidence="3 4">
    <name type="scientific">Janthinobacterium lividum</name>
    <dbReference type="NCBI Taxonomy" id="29581"/>
    <lineage>
        <taxon>Bacteria</taxon>
        <taxon>Pseudomonadati</taxon>
        <taxon>Pseudomonadota</taxon>
        <taxon>Betaproteobacteria</taxon>
        <taxon>Burkholderiales</taxon>
        <taxon>Oxalobacteraceae</taxon>
        <taxon>Janthinobacterium</taxon>
    </lineage>
</organism>
<feature type="transmembrane region" description="Helical" evidence="1">
    <location>
        <begin position="137"/>
        <end position="155"/>
    </location>
</feature>
<keyword evidence="1" id="KW-1133">Transmembrane helix</keyword>
<feature type="transmembrane region" description="Helical" evidence="1">
    <location>
        <begin position="246"/>
        <end position="265"/>
    </location>
</feature>
<feature type="transmembrane region" description="Helical" evidence="1">
    <location>
        <begin position="318"/>
        <end position="336"/>
    </location>
</feature>
<evidence type="ECO:0000313" key="3">
    <source>
        <dbReference type="EMBL" id="QSX94425.1"/>
    </source>
</evidence>
<keyword evidence="1" id="KW-0472">Membrane</keyword>
<feature type="transmembrane region" description="Helical" evidence="1">
    <location>
        <begin position="277"/>
        <end position="298"/>
    </location>
</feature>
<keyword evidence="3" id="KW-0012">Acyltransferase</keyword>
<evidence type="ECO:0000313" key="4">
    <source>
        <dbReference type="Proteomes" id="UP000662821"/>
    </source>
</evidence>
<dbReference type="EMBL" id="CP071520">
    <property type="protein sequence ID" value="QSX94425.1"/>
    <property type="molecule type" value="Genomic_DNA"/>
</dbReference>
<dbReference type="RefSeq" id="WP_151095706.1">
    <property type="nucleotide sequence ID" value="NZ_CP071520.1"/>
</dbReference>
<feature type="transmembrane region" description="Helical" evidence="1">
    <location>
        <begin position="167"/>
        <end position="184"/>
    </location>
</feature>
<name>A0AAJ4MP38_9BURK</name>
<feature type="domain" description="Acyltransferase 3" evidence="2">
    <location>
        <begin position="16"/>
        <end position="332"/>
    </location>
</feature>
<keyword evidence="1" id="KW-0812">Transmembrane</keyword>
<feature type="transmembrane region" description="Helical" evidence="1">
    <location>
        <begin position="85"/>
        <end position="104"/>
    </location>
</feature>
<dbReference type="Proteomes" id="UP000662821">
    <property type="component" value="Chromosome"/>
</dbReference>
<keyword evidence="3" id="KW-0808">Transferase</keyword>
<gene>
    <name evidence="3" type="ORF">J3P46_16950</name>
</gene>
<reference evidence="3 4" key="1">
    <citation type="submission" date="2021-03" db="EMBL/GenBank/DDBJ databases">
        <title>Draft genome sequence of Janthinobacterium sp. strain PLB02 isolated from infected primmorphs (Lubomirskia baicalensis).</title>
        <authorList>
            <person name="Chernogor L.I."/>
            <person name="Belikov S.I."/>
            <person name="Petrushin I.S."/>
        </authorList>
    </citation>
    <scope>NUCLEOTIDE SEQUENCE [LARGE SCALE GENOMIC DNA]</scope>
    <source>
        <strain evidence="3 4">PLB02</strain>
    </source>
</reference>